<dbReference type="InterPro" id="IPR050090">
    <property type="entry name" value="Tyrosine_recombinase_XerCD"/>
</dbReference>
<accession>A0ABX7WDV1</accession>
<dbReference type="InterPro" id="IPR011010">
    <property type="entry name" value="DNA_brk_join_enz"/>
</dbReference>
<dbReference type="InterPro" id="IPR002104">
    <property type="entry name" value="Integrase_catalytic"/>
</dbReference>
<name>A0ABX7WDV1_9GAMM</name>
<keyword evidence="2" id="KW-0229">DNA integration</keyword>
<dbReference type="PROSITE" id="PS51900">
    <property type="entry name" value="CB"/>
    <property type="match status" value="1"/>
</dbReference>
<evidence type="ECO:0000313" key="9">
    <source>
        <dbReference type="Proteomes" id="UP000671845"/>
    </source>
</evidence>
<feature type="domain" description="Tyr recombinase" evidence="6">
    <location>
        <begin position="110"/>
        <end position="311"/>
    </location>
</feature>
<comment type="similarity">
    <text evidence="1">Belongs to the 'phage' integrase family.</text>
</comment>
<feature type="domain" description="Core-binding (CB)" evidence="7">
    <location>
        <begin position="4"/>
        <end position="88"/>
    </location>
</feature>
<dbReference type="RefSeq" id="WP_209476841.1">
    <property type="nucleotide sequence ID" value="NZ_CP053383.1"/>
</dbReference>
<evidence type="ECO:0000256" key="3">
    <source>
        <dbReference type="ARBA" id="ARBA00023125"/>
    </source>
</evidence>
<evidence type="ECO:0000256" key="1">
    <source>
        <dbReference type="ARBA" id="ARBA00008857"/>
    </source>
</evidence>
<dbReference type="Gene3D" id="1.10.150.130">
    <property type="match status" value="1"/>
</dbReference>
<evidence type="ECO:0000259" key="6">
    <source>
        <dbReference type="PROSITE" id="PS51898"/>
    </source>
</evidence>
<evidence type="ECO:0000256" key="4">
    <source>
        <dbReference type="ARBA" id="ARBA00023172"/>
    </source>
</evidence>
<evidence type="ECO:0000259" key="7">
    <source>
        <dbReference type="PROSITE" id="PS51900"/>
    </source>
</evidence>
<dbReference type="PROSITE" id="PS51898">
    <property type="entry name" value="TYR_RECOMBINASE"/>
    <property type="match status" value="1"/>
</dbReference>
<keyword evidence="4" id="KW-0233">DNA recombination</keyword>
<proteinExistence type="inferred from homology"/>
<organism evidence="8 9">
    <name type="scientific">Halomonas sulfidivorans</name>
    <dbReference type="NCBI Taxonomy" id="2733488"/>
    <lineage>
        <taxon>Bacteria</taxon>
        <taxon>Pseudomonadati</taxon>
        <taxon>Pseudomonadota</taxon>
        <taxon>Gammaproteobacteria</taxon>
        <taxon>Oceanospirillales</taxon>
        <taxon>Halomonadaceae</taxon>
        <taxon>Halomonas</taxon>
    </lineage>
</organism>
<dbReference type="InterPro" id="IPR010998">
    <property type="entry name" value="Integrase_recombinase_N"/>
</dbReference>
<dbReference type="Gene3D" id="1.10.443.10">
    <property type="entry name" value="Intergrase catalytic core"/>
    <property type="match status" value="1"/>
</dbReference>
<evidence type="ECO:0000313" key="8">
    <source>
        <dbReference type="EMBL" id="QTP58226.1"/>
    </source>
</evidence>
<dbReference type="SUPFAM" id="SSF56349">
    <property type="entry name" value="DNA breaking-rejoining enzymes"/>
    <property type="match status" value="1"/>
</dbReference>
<dbReference type="PANTHER" id="PTHR30349">
    <property type="entry name" value="PHAGE INTEGRASE-RELATED"/>
    <property type="match status" value="1"/>
</dbReference>
<keyword evidence="3 5" id="KW-0238">DNA-binding</keyword>
<protein>
    <submittedName>
        <fullName evidence="8">Site-specific integrase</fullName>
    </submittedName>
</protein>
<gene>
    <name evidence="8" type="ORF">HNO53_05570</name>
</gene>
<dbReference type="CDD" id="cd00397">
    <property type="entry name" value="DNA_BRE_C"/>
    <property type="match status" value="1"/>
</dbReference>
<reference evidence="8 9" key="1">
    <citation type="journal article" date="2021" name="Front. Microbiol.">
        <title>Aerobic Denitrification and Heterotrophic Sulfur Oxidation in the Genus Halomonas Revealed by Six Novel Species Characterizations and Genome-Based Analysis.</title>
        <authorList>
            <person name="Wang L."/>
            <person name="Shao Z."/>
        </authorList>
    </citation>
    <scope>NUCLEOTIDE SEQUENCE [LARGE SCALE GENOMIC DNA]</scope>
    <source>
        <strain evidence="8 9">MCCC 1A13718</strain>
    </source>
</reference>
<evidence type="ECO:0000256" key="2">
    <source>
        <dbReference type="ARBA" id="ARBA00022908"/>
    </source>
</evidence>
<dbReference type="InterPro" id="IPR044068">
    <property type="entry name" value="CB"/>
</dbReference>
<dbReference type="PANTHER" id="PTHR30349:SF41">
    <property type="entry name" value="INTEGRASE_RECOMBINASE PROTEIN MJ0367-RELATED"/>
    <property type="match status" value="1"/>
</dbReference>
<evidence type="ECO:0000256" key="5">
    <source>
        <dbReference type="PROSITE-ProRule" id="PRU01248"/>
    </source>
</evidence>
<dbReference type="InterPro" id="IPR013762">
    <property type="entry name" value="Integrase-like_cat_sf"/>
</dbReference>
<keyword evidence="9" id="KW-1185">Reference proteome</keyword>
<dbReference type="Pfam" id="PF00589">
    <property type="entry name" value="Phage_integrase"/>
    <property type="match status" value="1"/>
</dbReference>
<dbReference type="Proteomes" id="UP000671845">
    <property type="component" value="Chromosome"/>
</dbReference>
<dbReference type="EMBL" id="CP053383">
    <property type="protein sequence ID" value="QTP58226.1"/>
    <property type="molecule type" value="Genomic_DNA"/>
</dbReference>
<sequence>MSALSLDELLAVFLKDRWLRPATQKTYASRLGIFKSYIGDDLLACEVTRDHVLEWREHSIGNVFERKISEITWNNYVRHLRAIYKHGIDHGYLPVMKNPFSGVGVSVYKKKKKVLTQGQIKLARECLMLSEKLEQVRAKPERIHPAWFWRVVFETFYHTGMRLRQLLYLTPGDVNIRDGYIVASSEGAKNRVEHTIPISTALEPHLKMLMNSARVMGFERGEQLFNVNRFSERHRSEKMNTWQVERFFDLLSEACGCRITPHRFRHTLGTELMREPDRNLHITKALLGHSSVKTTLEYVHTDVEMLRPHLENR</sequence>